<evidence type="ECO:0000313" key="3">
    <source>
        <dbReference type="Proteomes" id="UP000703269"/>
    </source>
</evidence>
<dbReference type="PANTHER" id="PTHR43441">
    <property type="entry name" value="RIBOSOMAL-PROTEIN-SERINE ACETYLTRANSFERASE"/>
    <property type="match status" value="1"/>
</dbReference>
<feature type="domain" description="N-acetyltransferase" evidence="1">
    <location>
        <begin position="68"/>
        <end position="218"/>
    </location>
</feature>
<sequence>MSYTNAYSSPPPPPAIPHSELLGPEPYDINWIFPIHPDTLENDRVKLVPFIPGEYGDEFYAETAKDPLFFRYYSTVWHDKNEWLTWLERDVRRNPENIYFAIIDKTRADASHPHRGGSLAGALGFFGCSDAHLNAEIAYVAVFHGFQRTHVASNAIGLLMRFALELPGSSPPGLGLRRVSWRAHHKNLPSVRLAERMGFAHEGTARWIWAVAEERAIDGIVPREGDKWPARFGRHAIILSTCWVDWEGGVRELVQKQMNREN</sequence>
<protein>
    <submittedName>
        <fullName evidence="2">GNAT family N-acetyltransferase</fullName>
    </submittedName>
</protein>
<dbReference type="AlphaFoldDB" id="A0A9P3LDK8"/>
<dbReference type="InterPro" id="IPR051908">
    <property type="entry name" value="Ribosomal_N-acetyltransferase"/>
</dbReference>
<name>A0A9P3LDK8_9APHY</name>
<proteinExistence type="predicted"/>
<evidence type="ECO:0000259" key="1">
    <source>
        <dbReference type="PROSITE" id="PS51186"/>
    </source>
</evidence>
<dbReference type="Pfam" id="PF13302">
    <property type="entry name" value="Acetyltransf_3"/>
    <property type="match status" value="1"/>
</dbReference>
<organism evidence="2 3">
    <name type="scientific">Phanerochaete sordida</name>
    <dbReference type="NCBI Taxonomy" id="48140"/>
    <lineage>
        <taxon>Eukaryota</taxon>
        <taxon>Fungi</taxon>
        <taxon>Dikarya</taxon>
        <taxon>Basidiomycota</taxon>
        <taxon>Agaricomycotina</taxon>
        <taxon>Agaricomycetes</taxon>
        <taxon>Polyporales</taxon>
        <taxon>Phanerochaetaceae</taxon>
        <taxon>Phanerochaete</taxon>
    </lineage>
</organism>
<dbReference type="InterPro" id="IPR000182">
    <property type="entry name" value="GNAT_dom"/>
</dbReference>
<reference evidence="2 3" key="1">
    <citation type="submission" date="2021-08" db="EMBL/GenBank/DDBJ databases">
        <title>Draft Genome Sequence of Phanerochaete sordida strain YK-624.</title>
        <authorList>
            <person name="Mori T."/>
            <person name="Dohra H."/>
            <person name="Suzuki T."/>
            <person name="Kawagishi H."/>
            <person name="Hirai H."/>
        </authorList>
    </citation>
    <scope>NUCLEOTIDE SEQUENCE [LARGE SCALE GENOMIC DNA]</scope>
    <source>
        <strain evidence="2 3">YK-624</strain>
    </source>
</reference>
<dbReference type="SUPFAM" id="SSF55729">
    <property type="entry name" value="Acyl-CoA N-acyltransferases (Nat)"/>
    <property type="match status" value="1"/>
</dbReference>
<gene>
    <name evidence="2" type="ORF">PsYK624_068130</name>
</gene>
<dbReference type="Gene3D" id="3.40.630.30">
    <property type="match status" value="1"/>
</dbReference>
<dbReference type="GO" id="GO:1990189">
    <property type="term" value="F:protein N-terminal-serine acetyltransferase activity"/>
    <property type="evidence" value="ECO:0007669"/>
    <property type="project" value="TreeGrafter"/>
</dbReference>
<dbReference type="InterPro" id="IPR016181">
    <property type="entry name" value="Acyl_CoA_acyltransferase"/>
</dbReference>
<accession>A0A9P3LDK8</accession>
<evidence type="ECO:0000313" key="2">
    <source>
        <dbReference type="EMBL" id="GJE90669.1"/>
    </source>
</evidence>
<dbReference type="PANTHER" id="PTHR43441:SF5">
    <property type="entry name" value="FAMILY ACETYLTRANSFERASE, PUTATIVE-RELATED"/>
    <property type="match status" value="1"/>
</dbReference>
<dbReference type="GO" id="GO:0008999">
    <property type="term" value="F:protein-N-terminal-alanine acetyltransferase activity"/>
    <property type="evidence" value="ECO:0007669"/>
    <property type="project" value="TreeGrafter"/>
</dbReference>
<dbReference type="EMBL" id="BPQB01000017">
    <property type="protein sequence ID" value="GJE90669.1"/>
    <property type="molecule type" value="Genomic_DNA"/>
</dbReference>
<dbReference type="Proteomes" id="UP000703269">
    <property type="component" value="Unassembled WGS sequence"/>
</dbReference>
<dbReference type="OrthoDB" id="41238at2759"/>
<dbReference type="PROSITE" id="PS51186">
    <property type="entry name" value="GNAT"/>
    <property type="match status" value="1"/>
</dbReference>
<comment type="caution">
    <text evidence="2">The sequence shown here is derived from an EMBL/GenBank/DDBJ whole genome shotgun (WGS) entry which is preliminary data.</text>
</comment>
<keyword evidence="3" id="KW-1185">Reference proteome</keyword>